<reference evidence="8" key="1">
    <citation type="submission" date="2021-10" db="EMBL/GenBank/DDBJ databases">
        <title>The diversity and Nitrogen Metabolism of Culturable Nitrate-Utilizing Bacteria Within the Oxygen Minimum Zone of the Changjiang (Yangtze River)Estuary.</title>
        <authorList>
            <person name="Zhang D."/>
            <person name="Zheng J."/>
            <person name="Liu S."/>
            <person name="He W."/>
        </authorList>
    </citation>
    <scope>NUCLEOTIDE SEQUENCE</scope>
    <source>
        <strain evidence="8">FXH-223</strain>
    </source>
</reference>
<evidence type="ECO:0000256" key="2">
    <source>
        <dbReference type="ARBA" id="ARBA00022723"/>
    </source>
</evidence>
<dbReference type="InterPro" id="IPR036909">
    <property type="entry name" value="Cyt_c-like_dom_sf"/>
</dbReference>
<feature type="region of interest" description="Disordered" evidence="5">
    <location>
        <begin position="31"/>
        <end position="51"/>
    </location>
</feature>
<accession>A0A9Q3UMR7</accession>
<dbReference type="GO" id="GO:0009055">
    <property type="term" value="F:electron transfer activity"/>
    <property type="evidence" value="ECO:0007669"/>
    <property type="project" value="InterPro"/>
</dbReference>
<evidence type="ECO:0000259" key="7">
    <source>
        <dbReference type="PROSITE" id="PS51007"/>
    </source>
</evidence>
<sequence length="188" mass="20815">MRRAGLGRHALMAPLLALTLVACEQPDMANQPRVDTYEPTPAFSDGRAARPIPDGTVARDGGEPATIPAHNPLPINRATLDHGRHQFEVFCAPCHGRNGKGRGVIVQRGFPAPPSYHSARLRDADDAHFYRVIRDGYGAMYPYASRVAPRDRWAIIAYIRSLQFSQHARPEDVPADRWPLPAPRKVTP</sequence>
<comment type="caution">
    <text evidence="8">The sequence shown here is derived from an EMBL/GenBank/DDBJ whole genome shotgun (WGS) entry which is preliminary data.</text>
</comment>
<feature type="signal peptide" evidence="6">
    <location>
        <begin position="1"/>
        <end position="29"/>
    </location>
</feature>
<dbReference type="Pfam" id="PF13442">
    <property type="entry name" value="Cytochrome_CBB3"/>
    <property type="match status" value="1"/>
</dbReference>
<evidence type="ECO:0000313" key="9">
    <source>
        <dbReference type="Proteomes" id="UP001108027"/>
    </source>
</evidence>
<keyword evidence="2 4" id="KW-0479">Metal-binding</keyword>
<dbReference type="InterPro" id="IPR009056">
    <property type="entry name" value="Cyt_c-like_dom"/>
</dbReference>
<name>A0A9Q3UMR7_9GAMM</name>
<keyword evidence="1 4" id="KW-0349">Heme</keyword>
<dbReference type="Gene3D" id="1.10.760.10">
    <property type="entry name" value="Cytochrome c-like domain"/>
    <property type="match status" value="1"/>
</dbReference>
<dbReference type="EMBL" id="JAJGNA010000014">
    <property type="protein sequence ID" value="MCC4309280.1"/>
    <property type="molecule type" value="Genomic_DNA"/>
</dbReference>
<dbReference type="GO" id="GO:0046872">
    <property type="term" value="F:metal ion binding"/>
    <property type="evidence" value="ECO:0007669"/>
    <property type="project" value="UniProtKB-KW"/>
</dbReference>
<dbReference type="PANTHER" id="PTHR40394:SF2">
    <property type="entry name" value="QUINOL:CYTOCHROME C OXIDOREDUCTASE MEMBRANE PROTEIN"/>
    <property type="match status" value="1"/>
</dbReference>
<evidence type="ECO:0000256" key="6">
    <source>
        <dbReference type="SAM" id="SignalP"/>
    </source>
</evidence>
<dbReference type="GO" id="GO:0020037">
    <property type="term" value="F:heme binding"/>
    <property type="evidence" value="ECO:0007669"/>
    <property type="project" value="InterPro"/>
</dbReference>
<keyword evidence="6" id="KW-0732">Signal</keyword>
<organism evidence="8 9">
    <name type="scientific">Alloalcanivorax marinus</name>
    <dbReference type="NCBI Taxonomy" id="1177169"/>
    <lineage>
        <taxon>Bacteria</taxon>
        <taxon>Pseudomonadati</taxon>
        <taxon>Pseudomonadota</taxon>
        <taxon>Gammaproteobacteria</taxon>
        <taxon>Oceanospirillales</taxon>
        <taxon>Alcanivoracaceae</taxon>
        <taxon>Alloalcanivorax</taxon>
    </lineage>
</organism>
<dbReference type="RefSeq" id="WP_228234161.1">
    <property type="nucleotide sequence ID" value="NZ_ARXL01000115.1"/>
</dbReference>
<gene>
    <name evidence="8" type="ORF">LL252_11925</name>
</gene>
<evidence type="ECO:0000313" key="8">
    <source>
        <dbReference type="EMBL" id="MCC4309280.1"/>
    </source>
</evidence>
<dbReference type="SUPFAM" id="SSF46626">
    <property type="entry name" value="Cytochrome c"/>
    <property type="match status" value="1"/>
</dbReference>
<keyword evidence="3 4" id="KW-0408">Iron</keyword>
<protein>
    <submittedName>
        <fullName evidence="8">Cytochrome c</fullName>
    </submittedName>
</protein>
<dbReference type="PROSITE" id="PS51007">
    <property type="entry name" value="CYTC"/>
    <property type="match status" value="1"/>
</dbReference>
<feature type="domain" description="Cytochrome c" evidence="7">
    <location>
        <begin position="78"/>
        <end position="163"/>
    </location>
</feature>
<evidence type="ECO:0000256" key="4">
    <source>
        <dbReference type="PROSITE-ProRule" id="PRU00433"/>
    </source>
</evidence>
<dbReference type="Proteomes" id="UP001108027">
    <property type="component" value="Unassembled WGS sequence"/>
</dbReference>
<feature type="chain" id="PRO_5040412770" evidence="6">
    <location>
        <begin position="30"/>
        <end position="188"/>
    </location>
</feature>
<evidence type="ECO:0000256" key="5">
    <source>
        <dbReference type="SAM" id="MobiDB-lite"/>
    </source>
</evidence>
<proteinExistence type="predicted"/>
<keyword evidence="9" id="KW-1185">Reference proteome</keyword>
<evidence type="ECO:0000256" key="3">
    <source>
        <dbReference type="ARBA" id="ARBA00023004"/>
    </source>
</evidence>
<evidence type="ECO:0000256" key="1">
    <source>
        <dbReference type="ARBA" id="ARBA00022617"/>
    </source>
</evidence>
<dbReference type="PANTHER" id="PTHR40394">
    <property type="entry name" value="LIPOPROTEIN-RELATED"/>
    <property type="match status" value="1"/>
</dbReference>
<dbReference type="PROSITE" id="PS51257">
    <property type="entry name" value="PROKAR_LIPOPROTEIN"/>
    <property type="match status" value="1"/>
</dbReference>
<dbReference type="AlphaFoldDB" id="A0A9Q3UMR7"/>